<sequence>MSHSKQAEDGFEKCKNRFNLHNLKMKGEGASDEAASKEYRNLLKGIIARGGCKLEQVFLINNILLENDPDVQCKLLLL</sequence>
<proteinExistence type="predicted"/>
<name>A0A834M687_RHYFE</name>
<dbReference type="Proteomes" id="UP000625711">
    <property type="component" value="Unassembled WGS sequence"/>
</dbReference>
<reference evidence="1" key="1">
    <citation type="submission" date="2020-08" db="EMBL/GenBank/DDBJ databases">
        <title>Genome sequencing and assembly of the red palm weevil Rhynchophorus ferrugineus.</title>
        <authorList>
            <person name="Dias G.B."/>
            <person name="Bergman C.M."/>
            <person name="Manee M."/>
        </authorList>
    </citation>
    <scope>NUCLEOTIDE SEQUENCE</scope>
    <source>
        <strain evidence="1">AA-2017</strain>
        <tissue evidence="1">Whole larva</tissue>
    </source>
</reference>
<dbReference type="AlphaFoldDB" id="A0A834M687"/>
<dbReference type="EMBL" id="JAACXV010014331">
    <property type="protein sequence ID" value="KAF7268365.1"/>
    <property type="molecule type" value="Genomic_DNA"/>
</dbReference>
<evidence type="ECO:0000313" key="1">
    <source>
        <dbReference type="EMBL" id="KAF7268365.1"/>
    </source>
</evidence>
<gene>
    <name evidence="1" type="ORF">GWI33_018514</name>
</gene>
<accession>A0A834M687</accession>
<organism evidence="1 2">
    <name type="scientific">Rhynchophorus ferrugineus</name>
    <name type="common">Red palm weevil</name>
    <name type="synonym">Curculio ferrugineus</name>
    <dbReference type="NCBI Taxonomy" id="354439"/>
    <lineage>
        <taxon>Eukaryota</taxon>
        <taxon>Metazoa</taxon>
        <taxon>Ecdysozoa</taxon>
        <taxon>Arthropoda</taxon>
        <taxon>Hexapoda</taxon>
        <taxon>Insecta</taxon>
        <taxon>Pterygota</taxon>
        <taxon>Neoptera</taxon>
        <taxon>Endopterygota</taxon>
        <taxon>Coleoptera</taxon>
        <taxon>Polyphaga</taxon>
        <taxon>Cucujiformia</taxon>
        <taxon>Curculionidae</taxon>
        <taxon>Dryophthorinae</taxon>
        <taxon>Rhynchophorus</taxon>
    </lineage>
</organism>
<comment type="caution">
    <text evidence="1">The sequence shown here is derived from an EMBL/GenBank/DDBJ whole genome shotgun (WGS) entry which is preliminary data.</text>
</comment>
<evidence type="ECO:0000313" key="2">
    <source>
        <dbReference type="Proteomes" id="UP000625711"/>
    </source>
</evidence>
<keyword evidence="2" id="KW-1185">Reference proteome</keyword>
<protein>
    <submittedName>
        <fullName evidence="1">Uncharacterized protein</fullName>
    </submittedName>
</protein>